<evidence type="ECO:0000256" key="4">
    <source>
        <dbReference type="PIRSR" id="PIRSR004846-1"/>
    </source>
</evidence>
<comment type="caution">
    <text evidence="6">The sequence shown here is derived from an EMBL/GenBank/DDBJ whole genome shotgun (WGS) entry which is preliminary data.</text>
</comment>
<name>A0A2V4QZM0_9PROT</name>
<organism evidence="6 7">
    <name type="scientific">Komagataeibacter swingsii</name>
    <dbReference type="NCBI Taxonomy" id="215220"/>
    <lineage>
        <taxon>Bacteria</taxon>
        <taxon>Pseudomonadati</taxon>
        <taxon>Pseudomonadota</taxon>
        <taxon>Alphaproteobacteria</taxon>
        <taxon>Acetobacterales</taxon>
        <taxon>Acetobacteraceae</taxon>
        <taxon>Komagataeibacter</taxon>
    </lineage>
</organism>
<gene>
    <name evidence="6" type="primary">modA</name>
    <name evidence="6" type="ORF">CFR76_12255</name>
</gene>
<dbReference type="Proteomes" id="UP000247371">
    <property type="component" value="Unassembled WGS sequence"/>
</dbReference>
<feature type="chain" id="PRO_5015929760" evidence="5">
    <location>
        <begin position="26"/>
        <end position="258"/>
    </location>
</feature>
<evidence type="ECO:0000256" key="3">
    <source>
        <dbReference type="ARBA" id="ARBA00022729"/>
    </source>
</evidence>
<dbReference type="GO" id="GO:0046872">
    <property type="term" value="F:metal ion binding"/>
    <property type="evidence" value="ECO:0007669"/>
    <property type="project" value="UniProtKB-KW"/>
</dbReference>
<sequence length="258" mass="28062">MRIHRLIILALAITGALISSNRASADPLRLAVAANFIQTAQQLADEFMQRTDLSVTISSGSSGQLATQVREGAPFDIFLSADTQRPEELVSSGLAIASSRFTYAIGQLVLWRPTTGIPPDEQMLRNGQFAHLALCNPATAPYGAAAIETLKAWNLYDQLRPRLVVAQSVSQALELIQSGNAELGFVALAQVSRLKEGKYTVIPESLYSPLRQDAVLLSRAGENIDARQFMTFLHGPQARDMIRRAGYLTPNGEQEAAR</sequence>
<dbReference type="InterPro" id="IPR044084">
    <property type="entry name" value="AvModA-like_subst-bd"/>
</dbReference>
<reference evidence="6 7" key="1">
    <citation type="submission" date="2017-07" db="EMBL/GenBank/DDBJ databases">
        <title>A draft genome sequence of Komagataeibacter swingsii LMG 22125.</title>
        <authorList>
            <person name="Skraban J."/>
            <person name="Cleenwerck I."/>
            <person name="Vandamme P."/>
            <person name="Trcek J."/>
        </authorList>
    </citation>
    <scope>NUCLEOTIDE SEQUENCE [LARGE SCALE GENOMIC DNA]</scope>
    <source>
        <strain evidence="6 7">LMG 22125</strain>
    </source>
</reference>
<dbReference type="PANTHER" id="PTHR30632:SF14">
    <property type="entry name" value="TUNGSTATE_MOLYBDATE_CHROMATE-BINDING PROTEIN MODA"/>
    <property type="match status" value="1"/>
</dbReference>
<keyword evidence="4" id="KW-0500">Molybdenum</keyword>
<keyword evidence="7" id="KW-1185">Reference proteome</keyword>
<protein>
    <submittedName>
        <fullName evidence="6">Molybdate ABC transporter substrate-binding protein</fullName>
    </submittedName>
</protein>
<evidence type="ECO:0000313" key="7">
    <source>
        <dbReference type="Proteomes" id="UP000247371"/>
    </source>
</evidence>
<feature type="signal peptide" evidence="5">
    <location>
        <begin position="1"/>
        <end position="25"/>
    </location>
</feature>
<dbReference type="GO" id="GO:0015689">
    <property type="term" value="P:molybdate ion transport"/>
    <property type="evidence" value="ECO:0007669"/>
    <property type="project" value="InterPro"/>
</dbReference>
<comment type="similarity">
    <text evidence="1">Belongs to the bacterial solute-binding protein ModA family.</text>
</comment>
<feature type="binding site" evidence="4">
    <location>
        <position position="62"/>
    </location>
    <ligand>
        <name>molybdate</name>
        <dbReference type="ChEBI" id="CHEBI:36264"/>
    </ligand>
</feature>
<dbReference type="AlphaFoldDB" id="A0A2V4QZM0"/>
<dbReference type="GO" id="GO:0030973">
    <property type="term" value="F:molybdate ion binding"/>
    <property type="evidence" value="ECO:0007669"/>
    <property type="project" value="InterPro"/>
</dbReference>
<dbReference type="CDD" id="cd13539">
    <property type="entry name" value="PBP2_AvModA"/>
    <property type="match status" value="1"/>
</dbReference>
<evidence type="ECO:0000313" key="6">
    <source>
        <dbReference type="EMBL" id="PYD68957.1"/>
    </source>
</evidence>
<dbReference type="RefSeq" id="WP_110557297.1">
    <property type="nucleotide sequence ID" value="NZ_NKUB01000017.1"/>
</dbReference>
<dbReference type="PANTHER" id="PTHR30632">
    <property type="entry name" value="MOLYBDATE-BINDING PERIPLASMIC PROTEIN"/>
    <property type="match status" value="1"/>
</dbReference>
<evidence type="ECO:0000256" key="1">
    <source>
        <dbReference type="ARBA" id="ARBA00009175"/>
    </source>
</evidence>
<accession>A0A2V4QZM0</accession>
<keyword evidence="2 4" id="KW-0479">Metal-binding</keyword>
<dbReference type="EMBL" id="NKUB01000017">
    <property type="protein sequence ID" value="PYD68957.1"/>
    <property type="molecule type" value="Genomic_DNA"/>
</dbReference>
<dbReference type="Gene3D" id="3.40.190.10">
    <property type="entry name" value="Periplasmic binding protein-like II"/>
    <property type="match status" value="2"/>
</dbReference>
<dbReference type="SUPFAM" id="SSF53850">
    <property type="entry name" value="Periplasmic binding protein-like II"/>
    <property type="match status" value="1"/>
</dbReference>
<dbReference type="PIRSF" id="PIRSF004846">
    <property type="entry name" value="ModA"/>
    <property type="match status" value="1"/>
</dbReference>
<evidence type="ECO:0000256" key="2">
    <source>
        <dbReference type="ARBA" id="ARBA00022723"/>
    </source>
</evidence>
<dbReference type="Pfam" id="PF13531">
    <property type="entry name" value="SBP_bac_11"/>
    <property type="match status" value="1"/>
</dbReference>
<feature type="binding site" evidence="4">
    <location>
        <position position="169"/>
    </location>
    <ligand>
        <name>molybdate</name>
        <dbReference type="ChEBI" id="CHEBI:36264"/>
    </ligand>
</feature>
<dbReference type="InterPro" id="IPR050682">
    <property type="entry name" value="ModA/WtpA"/>
</dbReference>
<dbReference type="NCBIfam" id="TIGR01256">
    <property type="entry name" value="modA"/>
    <property type="match status" value="1"/>
</dbReference>
<keyword evidence="3 5" id="KW-0732">Signal</keyword>
<proteinExistence type="inferred from homology"/>
<dbReference type="InterPro" id="IPR005950">
    <property type="entry name" value="ModA"/>
</dbReference>
<evidence type="ECO:0000256" key="5">
    <source>
        <dbReference type="SAM" id="SignalP"/>
    </source>
</evidence>